<accession>A0A0F9HMD1</accession>
<evidence type="ECO:0000313" key="1">
    <source>
        <dbReference type="EMBL" id="KKL76297.1"/>
    </source>
</evidence>
<protein>
    <recommendedName>
        <fullName evidence="2">SpoVT-AbrB domain-containing protein</fullName>
    </recommendedName>
</protein>
<evidence type="ECO:0008006" key="2">
    <source>
        <dbReference type="Google" id="ProtNLM"/>
    </source>
</evidence>
<gene>
    <name evidence="1" type="ORF">LCGC14_2046260</name>
</gene>
<dbReference type="EMBL" id="LAZR01024090">
    <property type="protein sequence ID" value="KKL76297.1"/>
    <property type="molecule type" value="Genomic_DNA"/>
</dbReference>
<reference evidence="1" key="1">
    <citation type="journal article" date="2015" name="Nature">
        <title>Complex archaea that bridge the gap between prokaryotes and eukaryotes.</title>
        <authorList>
            <person name="Spang A."/>
            <person name="Saw J.H."/>
            <person name="Jorgensen S.L."/>
            <person name="Zaremba-Niedzwiedzka K."/>
            <person name="Martijn J."/>
            <person name="Lind A.E."/>
            <person name="van Eijk R."/>
            <person name="Schleper C."/>
            <person name="Guy L."/>
            <person name="Ettema T.J."/>
        </authorList>
    </citation>
    <scope>NUCLEOTIDE SEQUENCE</scope>
</reference>
<sequence length="57" mass="6906">MIKIKTYKIQQQGRKGRVLTVPKVWIDDQKLELGDKINFYRDEEDRLILMAEKQEQK</sequence>
<dbReference type="AlphaFoldDB" id="A0A0F9HMD1"/>
<organism evidence="1">
    <name type="scientific">marine sediment metagenome</name>
    <dbReference type="NCBI Taxonomy" id="412755"/>
    <lineage>
        <taxon>unclassified sequences</taxon>
        <taxon>metagenomes</taxon>
        <taxon>ecological metagenomes</taxon>
    </lineage>
</organism>
<proteinExistence type="predicted"/>
<name>A0A0F9HMD1_9ZZZZ</name>
<comment type="caution">
    <text evidence="1">The sequence shown here is derived from an EMBL/GenBank/DDBJ whole genome shotgun (WGS) entry which is preliminary data.</text>
</comment>